<dbReference type="EMBL" id="JAGHKO010000024">
    <property type="protein sequence ID" value="MBO9205253.1"/>
    <property type="molecule type" value="Genomic_DNA"/>
</dbReference>
<reference evidence="2 3" key="1">
    <citation type="submission" date="2021-03" db="EMBL/GenBank/DDBJ databases">
        <title>Assistant Professor.</title>
        <authorList>
            <person name="Huq M.A."/>
        </authorList>
    </citation>
    <scope>NUCLEOTIDE SEQUENCE [LARGE SCALE GENOMIC DNA]</scope>
    <source>
        <strain evidence="2 3">MAH-29</strain>
    </source>
</reference>
<dbReference type="RefSeq" id="WP_209144651.1">
    <property type="nucleotide sequence ID" value="NZ_JAGHKO010000024.1"/>
</dbReference>
<dbReference type="Proteomes" id="UP000677244">
    <property type="component" value="Unassembled WGS sequence"/>
</dbReference>
<protein>
    <submittedName>
        <fullName evidence="2">Uncharacterized protein</fullName>
    </submittedName>
</protein>
<evidence type="ECO:0000313" key="2">
    <source>
        <dbReference type="EMBL" id="MBO9205253.1"/>
    </source>
</evidence>
<comment type="caution">
    <text evidence="2">The sequence shown here is derived from an EMBL/GenBank/DDBJ whole genome shotgun (WGS) entry which is preliminary data.</text>
</comment>
<organism evidence="2 3">
    <name type="scientific">Niastella soli</name>
    <dbReference type="NCBI Taxonomy" id="2821487"/>
    <lineage>
        <taxon>Bacteria</taxon>
        <taxon>Pseudomonadati</taxon>
        <taxon>Bacteroidota</taxon>
        <taxon>Chitinophagia</taxon>
        <taxon>Chitinophagales</taxon>
        <taxon>Chitinophagaceae</taxon>
        <taxon>Niastella</taxon>
    </lineage>
</organism>
<feature type="region of interest" description="Disordered" evidence="1">
    <location>
        <begin position="58"/>
        <end position="91"/>
    </location>
</feature>
<sequence length="91" mass="10369">MKRKKTPLNRKRVLTDPAFECSRENTAEFSRAGRAARWLHHGISPGLRNTAHRYASGRLSKSMYKVPQSDPVNERGERKVPKGGVKHFGRI</sequence>
<name>A0ABS3Z503_9BACT</name>
<proteinExistence type="predicted"/>
<evidence type="ECO:0000256" key="1">
    <source>
        <dbReference type="SAM" id="MobiDB-lite"/>
    </source>
</evidence>
<accession>A0ABS3Z503</accession>
<keyword evidence="3" id="KW-1185">Reference proteome</keyword>
<gene>
    <name evidence="2" type="ORF">J7I42_33505</name>
</gene>
<evidence type="ECO:0000313" key="3">
    <source>
        <dbReference type="Proteomes" id="UP000677244"/>
    </source>
</evidence>